<keyword evidence="4" id="KW-1185">Reference proteome</keyword>
<dbReference type="PANTHER" id="PTHR47584:SF9">
    <property type="entry name" value="L10-INTERACTING MYB DOMAIN-CONTAINING PROTEIN-LIKE"/>
    <property type="match status" value="1"/>
</dbReference>
<dbReference type="EMBL" id="CAMAPE010000048">
    <property type="protein sequence ID" value="CAH9105817.1"/>
    <property type="molecule type" value="Genomic_DNA"/>
</dbReference>
<dbReference type="PANTHER" id="PTHR47584">
    <property type="match status" value="1"/>
</dbReference>
<feature type="compositionally biased region" description="Basic residues" evidence="1">
    <location>
        <begin position="1"/>
        <end position="10"/>
    </location>
</feature>
<evidence type="ECO:0000259" key="2">
    <source>
        <dbReference type="Pfam" id="PF12776"/>
    </source>
</evidence>
<feature type="compositionally biased region" description="Acidic residues" evidence="1">
    <location>
        <begin position="185"/>
        <end position="197"/>
    </location>
</feature>
<feature type="region of interest" description="Disordered" evidence="1">
    <location>
        <begin position="175"/>
        <end position="215"/>
    </location>
</feature>
<organism evidence="3 4">
    <name type="scientific">Cuscuta europaea</name>
    <name type="common">European dodder</name>
    <dbReference type="NCBI Taxonomy" id="41803"/>
    <lineage>
        <taxon>Eukaryota</taxon>
        <taxon>Viridiplantae</taxon>
        <taxon>Streptophyta</taxon>
        <taxon>Embryophyta</taxon>
        <taxon>Tracheophyta</taxon>
        <taxon>Spermatophyta</taxon>
        <taxon>Magnoliopsida</taxon>
        <taxon>eudicotyledons</taxon>
        <taxon>Gunneridae</taxon>
        <taxon>Pentapetalae</taxon>
        <taxon>asterids</taxon>
        <taxon>lamiids</taxon>
        <taxon>Solanales</taxon>
        <taxon>Convolvulaceae</taxon>
        <taxon>Cuscuteae</taxon>
        <taxon>Cuscuta</taxon>
        <taxon>Cuscuta subgen. Cuscuta</taxon>
    </lineage>
</organism>
<dbReference type="Proteomes" id="UP001152484">
    <property type="component" value="Unassembled WGS sequence"/>
</dbReference>
<feature type="compositionally biased region" description="Polar residues" evidence="1">
    <location>
        <begin position="14"/>
        <end position="23"/>
    </location>
</feature>
<sequence length="316" mass="35537">MANRPTRSRKQVVVASQQPESQSRAKWNPNLTNVLVGLMVEQARIGNKQNKFFNKEAWKCICEEFHKETGLPWDQDQLRSRFTALRKQYAIVKSILDQSDFKWDESTGSIIATNEAWDAYIEEHPDAESLRSTGCPLYTQLRIVFAETNKTKGKPNGSSTTASKEVLIVSQPSSALDNMLSPSGSEEEDGDDVADEEDKPHSTNTSAKTSSRKKGRKGFDDFIAKAISEMAAASRLRADAIKKYNEKYTITDCIRALDELEDAVDDQVYLAALELFSNRISREIFLCLGVEKRLTWLHCKLFQAMEVVGPTPSDDL</sequence>
<dbReference type="InterPro" id="IPR024752">
    <property type="entry name" value="Myb/SANT-like_dom"/>
</dbReference>
<protein>
    <recommendedName>
        <fullName evidence="2">Myb/SANT-like domain-containing protein</fullName>
    </recommendedName>
</protein>
<reference evidence="3" key="1">
    <citation type="submission" date="2022-07" db="EMBL/GenBank/DDBJ databases">
        <authorList>
            <person name="Macas J."/>
            <person name="Novak P."/>
            <person name="Neumann P."/>
        </authorList>
    </citation>
    <scope>NUCLEOTIDE SEQUENCE</scope>
</reference>
<feature type="region of interest" description="Disordered" evidence="1">
    <location>
        <begin position="1"/>
        <end position="23"/>
    </location>
</feature>
<name>A0A9P0ZNQ7_CUSEU</name>
<comment type="caution">
    <text evidence="3">The sequence shown here is derived from an EMBL/GenBank/DDBJ whole genome shotgun (WGS) entry which is preliminary data.</text>
</comment>
<feature type="compositionally biased region" description="Polar residues" evidence="1">
    <location>
        <begin position="175"/>
        <end position="184"/>
    </location>
</feature>
<dbReference type="Pfam" id="PF12776">
    <property type="entry name" value="Myb_DNA-bind_3"/>
    <property type="match status" value="1"/>
</dbReference>
<dbReference type="OrthoDB" id="76215at2759"/>
<evidence type="ECO:0000256" key="1">
    <source>
        <dbReference type="SAM" id="MobiDB-lite"/>
    </source>
</evidence>
<dbReference type="AlphaFoldDB" id="A0A9P0ZNQ7"/>
<feature type="domain" description="Myb/SANT-like" evidence="2">
    <location>
        <begin position="26"/>
        <end position="120"/>
    </location>
</feature>
<gene>
    <name evidence="3" type="ORF">CEURO_LOCUS17072</name>
</gene>
<proteinExistence type="predicted"/>
<dbReference type="InterPro" id="IPR045026">
    <property type="entry name" value="LIMYB"/>
</dbReference>
<accession>A0A9P0ZNQ7</accession>
<evidence type="ECO:0000313" key="3">
    <source>
        <dbReference type="EMBL" id="CAH9105817.1"/>
    </source>
</evidence>
<evidence type="ECO:0000313" key="4">
    <source>
        <dbReference type="Proteomes" id="UP001152484"/>
    </source>
</evidence>